<accession>A0AA38FTF4</accession>
<name>A0AA38FTF4_TAXCH</name>
<dbReference type="InterPro" id="IPR036875">
    <property type="entry name" value="Znf_CCHC_sf"/>
</dbReference>
<dbReference type="SUPFAM" id="SSF57756">
    <property type="entry name" value="Retrovirus zinc finger-like domains"/>
    <property type="match status" value="1"/>
</dbReference>
<feature type="region of interest" description="Disordered" evidence="1">
    <location>
        <begin position="1"/>
        <end position="29"/>
    </location>
</feature>
<dbReference type="GO" id="GO:0008270">
    <property type="term" value="F:zinc ion binding"/>
    <property type="evidence" value="ECO:0007669"/>
    <property type="project" value="InterPro"/>
</dbReference>
<evidence type="ECO:0000313" key="2">
    <source>
        <dbReference type="EMBL" id="KAH9309871.1"/>
    </source>
</evidence>
<dbReference type="Proteomes" id="UP000824469">
    <property type="component" value="Unassembled WGS sequence"/>
</dbReference>
<sequence length="61" mass="7481">MVESRWRQKNRGKDYRRKLSDHGRSKSKSKLECWHYGKVGHAKNYCWALRDKKNKKEETKE</sequence>
<dbReference type="GO" id="GO:0003676">
    <property type="term" value="F:nucleic acid binding"/>
    <property type="evidence" value="ECO:0007669"/>
    <property type="project" value="InterPro"/>
</dbReference>
<proteinExistence type="predicted"/>
<organism evidence="2 3">
    <name type="scientific">Taxus chinensis</name>
    <name type="common">Chinese yew</name>
    <name type="synonym">Taxus wallichiana var. chinensis</name>
    <dbReference type="NCBI Taxonomy" id="29808"/>
    <lineage>
        <taxon>Eukaryota</taxon>
        <taxon>Viridiplantae</taxon>
        <taxon>Streptophyta</taxon>
        <taxon>Embryophyta</taxon>
        <taxon>Tracheophyta</taxon>
        <taxon>Spermatophyta</taxon>
        <taxon>Pinopsida</taxon>
        <taxon>Pinidae</taxon>
        <taxon>Conifers II</taxon>
        <taxon>Cupressales</taxon>
        <taxon>Taxaceae</taxon>
        <taxon>Taxus</taxon>
    </lineage>
</organism>
<gene>
    <name evidence="2" type="ORF">KI387_037782</name>
</gene>
<evidence type="ECO:0000256" key="1">
    <source>
        <dbReference type="SAM" id="MobiDB-lite"/>
    </source>
</evidence>
<feature type="non-terminal residue" evidence="2">
    <location>
        <position position="61"/>
    </location>
</feature>
<protein>
    <submittedName>
        <fullName evidence="2">Uncharacterized protein</fullName>
    </submittedName>
</protein>
<dbReference type="EMBL" id="JAHRHJ020000007">
    <property type="protein sequence ID" value="KAH9309871.1"/>
    <property type="molecule type" value="Genomic_DNA"/>
</dbReference>
<dbReference type="AlphaFoldDB" id="A0AA38FTF4"/>
<evidence type="ECO:0000313" key="3">
    <source>
        <dbReference type="Proteomes" id="UP000824469"/>
    </source>
</evidence>
<comment type="caution">
    <text evidence="2">The sequence shown here is derived from an EMBL/GenBank/DDBJ whole genome shotgun (WGS) entry which is preliminary data.</text>
</comment>
<reference evidence="2 3" key="1">
    <citation type="journal article" date="2021" name="Nat. Plants">
        <title>The Taxus genome provides insights into paclitaxel biosynthesis.</title>
        <authorList>
            <person name="Xiong X."/>
            <person name="Gou J."/>
            <person name="Liao Q."/>
            <person name="Li Y."/>
            <person name="Zhou Q."/>
            <person name="Bi G."/>
            <person name="Li C."/>
            <person name="Du R."/>
            <person name="Wang X."/>
            <person name="Sun T."/>
            <person name="Guo L."/>
            <person name="Liang H."/>
            <person name="Lu P."/>
            <person name="Wu Y."/>
            <person name="Zhang Z."/>
            <person name="Ro D.K."/>
            <person name="Shang Y."/>
            <person name="Huang S."/>
            <person name="Yan J."/>
        </authorList>
    </citation>
    <scope>NUCLEOTIDE SEQUENCE [LARGE SCALE GENOMIC DNA]</scope>
    <source>
        <strain evidence="2">Ta-2019</strain>
    </source>
</reference>
<keyword evidence="3" id="KW-1185">Reference proteome</keyword>